<protein>
    <submittedName>
        <fullName evidence="2">Uncharacterized protein</fullName>
    </submittedName>
</protein>
<name>A0AAJ1YDP6_SERFO</name>
<dbReference type="EMBL" id="JAVIGA010000005">
    <property type="protein sequence ID" value="MDQ9126139.1"/>
    <property type="molecule type" value="Genomic_DNA"/>
</dbReference>
<dbReference type="AlphaFoldDB" id="A0AAJ1YDP6"/>
<gene>
    <name evidence="2" type="ORF">RDT67_06800</name>
</gene>
<feature type="chain" id="PRO_5042532532" evidence="1">
    <location>
        <begin position="26"/>
        <end position="234"/>
    </location>
</feature>
<reference evidence="2" key="1">
    <citation type="submission" date="2023-08" db="EMBL/GenBank/DDBJ databases">
        <title>The Comparative Genomic Analysis of Yersiniaceae from Polar Regions.</title>
        <authorList>
            <person name="Goncharov A."/>
            <person name="Aslanov B."/>
            <person name="Kolodzhieva V."/>
            <person name="Azarov D."/>
            <person name="Mochov A."/>
            <person name="Lebedeva E."/>
        </authorList>
    </citation>
    <scope>NUCLEOTIDE SEQUENCE</scope>
    <source>
        <strain evidence="2">Vf</strain>
    </source>
</reference>
<proteinExistence type="predicted"/>
<evidence type="ECO:0000313" key="3">
    <source>
        <dbReference type="Proteomes" id="UP001224622"/>
    </source>
</evidence>
<comment type="caution">
    <text evidence="2">The sequence shown here is derived from an EMBL/GenBank/DDBJ whole genome shotgun (WGS) entry which is preliminary data.</text>
</comment>
<keyword evidence="1" id="KW-0732">Signal</keyword>
<feature type="signal peptide" evidence="1">
    <location>
        <begin position="1"/>
        <end position="25"/>
    </location>
</feature>
<accession>A0AAJ1YDP6</accession>
<sequence>MKYHNNMKTTMLAVALGLVTFNASADWGILNGYCQTVTDNGFILVGLKAESITVLGQSPCRNPYDMRHETIAINGKPYPALGFCNGKSGFKPISVIAKSVNVTNIFADMATQEHVTLAALGGAGTILNGNFVQTCSKVLPSLTTTMTTPPQNSLDMNVVLSAAKQAYLKKVGDEDEAGSADWGSVKQLPDSKYKGQVVHVIQYEVYNAPYKSYDDVTVFVADDGRVINTEVKSR</sequence>
<evidence type="ECO:0000313" key="2">
    <source>
        <dbReference type="EMBL" id="MDQ9126139.1"/>
    </source>
</evidence>
<dbReference type="Proteomes" id="UP001224622">
    <property type="component" value="Unassembled WGS sequence"/>
</dbReference>
<organism evidence="2 3">
    <name type="scientific">Serratia fonticola</name>
    <dbReference type="NCBI Taxonomy" id="47917"/>
    <lineage>
        <taxon>Bacteria</taxon>
        <taxon>Pseudomonadati</taxon>
        <taxon>Pseudomonadota</taxon>
        <taxon>Gammaproteobacteria</taxon>
        <taxon>Enterobacterales</taxon>
        <taxon>Yersiniaceae</taxon>
        <taxon>Serratia</taxon>
    </lineage>
</organism>
<evidence type="ECO:0000256" key="1">
    <source>
        <dbReference type="SAM" id="SignalP"/>
    </source>
</evidence>
<dbReference type="RefSeq" id="WP_309046913.1">
    <property type="nucleotide sequence ID" value="NZ_JAVIGA010000005.1"/>
</dbReference>